<dbReference type="OrthoDB" id="272750at2759"/>
<feature type="compositionally biased region" description="Basic and acidic residues" evidence="1">
    <location>
        <begin position="386"/>
        <end position="396"/>
    </location>
</feature>
<dbReference type="EMBL" id="KQ234373">
    <property type="protein sequence ID" value="KMZ78194.1"/>
    <property type="molecule type" value="Genomic_DNA"/>
</dbReference>
<dbReference type="Proteomes" id="UP000053562">
    <property type="component" value="Unassembled WGS sequence"/>
</dbReference>
<evidence type="ECO:0000313" key="3">
    <source>
        <dbReference type="Proteomes" id="UP000053562"/>
    </source>
</evidence>
<organism evidence="2 3">
    <name type="scientific">Plasmodium vivax India VII</name>
    <dbReference type="NCBI Taxonomy" id="1077284"/>
    <lineage>
        <taxon>Eukaryota</taxon>
        <taxon>Sar</taxon>
        <taxon>Alveolata</taxon>
        <taxon>Apicomplexa</taxon>
        <taxon>Aconoidasida</taxon>
        <taxon>Haemosporida</taxon>
        <taxon>Plasmodiidae</taxon>
        <taxon>Plasmodium</taxon>
        <taxon>Plasmodium (Plasmodium)</taxon>
    </lineage>
</organism>
<dbReference type="AlphaFoldDB" id="A0A0J9S5Z8"/>
<protein>
    <submittedName>
        <fullName evidence="2">Uncharacterized protein</fullName>
    </submittedName>
</protein>
<feature type="compositionally biased region" description="Gly residues" evidence="1">
    <location>
        <begin position="320"/>
        <end position="331"/>
    </location>
</feature>
<reference evidence="2 3" key="1">
    <citation type="submission" date="2011-08" db="EMBL/GenBank/DDBJ databases">
        <title>The Genome Sequence of Plasmodium vivax India VII.</title>
        <authorList>
            <consortium name="The Broad Institute Genome Sequencing Platform"/>
            <consortium name="The Broad Institute Genome Sequencing Center for Infectious Disease"/>
            <person name="Neafsey D."/>
            <person name="Carlton J."/>
            <person name="Barnwell J."/>
            <person name="Collins W."/>
            <person name="Escalante A."/>
            <person name="Mullikin J."/>
            <person name="Saul A."/>
            <person name="Guigo R."/>
            <person name="Camara F."/>
            <person name="Young S.K."/>
            <person name="Zeng Q."/>
            <person name="Gargeya S."/>
            <person name="Fitzgerald M."/>
            <person name="Haas B."/>
            <person name="Abouelleil A."/>
            <person name="Alvarado L."/>
            <person name="Arachchi H.M."/>
            <person name="Berlin A."/>
            <person name="Brown A."/>
            <person name="Chapman S.B."/>
            <person name="Chen Z."/>
            <person name="Dunbar C."/>
            <person name="Freedman E."/>
            <person name="Gearin G."/>
            <person name="Gellesch M."/>
            <person name="Goldberg J."/>
            <person name="Griggs A."/>
            <person name="Gujja S."/>
            <person name="Heiman D."/>
            <person name="Howarth C."/>
            <person name="Larson L."/>
            <person name="Lui A."/>
            <person name="MacDonald P.J.P."/>
            <person name="Montmayeur A."/>
            <person name="Murphy C."/>
            <person name="Neiman D."/>
            <person name="Pearson M."/>
            <person name="Priest M."/>
            <person name="Roberts A."/>
            <person name="Saif S."/>
            <person name="Shea T."/>
            <person name="Shenoy N."/>
            <person name="Sisk P."/>
            <person name="Stolte C."/>
            <person name="Sykes S."/>
            <person name="Wortman J."/>
            <person name="Nusbaum C."/>
            <person name="Birren B."/>
        </authorList>
    </citation>
    <scope>NUCLEOTIDE SEQUENCE [LARGE SCALE GENOMIC DNA]</scope>
    <source>
        <strain evidence="2 3">India VII</strain>
    </source>
</reference>
<gene>
    <name evidence="2" type="ORF">PVIIG_02193</name>
</gene>
<feature type="compositionally biased region" description="Basic residues" evidence="1">
    <location>
        <begin position="462"/>
        <end position="471"/>
    </location>
</feature>
<feature type="region of interest" description="Disordered" evidence="1">
    <location>
        <begin position="462"/>
        <end position="483"/>
    </location>
</feature>
<dbReference type="SUPFAM" id="SSF143456">
    <property type="entry name" value="VC0467-like"/>
    <property type="match status" value="1"/>
</dbReference>
<feature type="compositionally biased region" description="Gly residues" evidence="1">
    <location>
        <begin position="338"/>
        <end position="348"/>
    </location>
</feature>
<sequence length="584" mass="64837">MPLPKRNDKVLRSLARSVGRLSQFFDDNQVWKSLLSNVYRYENERCSKYNEFLKAFLNNSVHYCPTKSSKKKLRGELIKYLRENLKSGGKESTEDVFLVGFTAIRHLGRVKNSLLLALSSTGNLPATQRYNSRVGVPNRKSIWHCDEERDLFKRNFRVVNFGAAEQGDLPGEGPGGKGKRRAGGGAIGQVTEVSGVCGVGEVSGVSHVSDACEAELAGVPAKRTKGSIVLKKPNHKQEIKKGMILVAHPLTSSTLWNRSIILITHRDKSNLVCGIILNKHPLYSSYMGMANDRDVVNILNRLYLKRRKFLSEFAEGVKPGGAARGGGGVDGGVSSSVDGGGGVGGSSSGGVSSSVAEVAKATGETLPVEGTPQGGSPPSDANLVQTEKEKQPRKEGEEEGLVLLQNECISKEEEKNAIEKKYQVETRRESQCEHQSSGDEFPTLKDLQEMFLRIQFRSSSKHYASRQRRQRSVPAGEASALGTHGSRKNSLFVMMDEHLLDIITHYIIKLNKVPIYLRFLPSYNIGSLIDIKKEIKKLQFLNEFYKIYFEKYNKWKVVVVNNRIHIFDKEKKKKKKIPPGGCAR</sequence>
<evidence type="ECO:0000256" key="1">
    <source>
        <dbReference type="SAM" id="MobiDB-lite"/>
    </source>
</evidence>
<feature type="region of interest" description="Disordered" evidence="1">
    <location>
        <begin position="320"/>
        <end position="399"/>
    </location>
</feature>
<accession>A0A0J9S5Z8</accession>
<name>A0A0J9S5Z8_PLAVI</name>
<proteinExistence type="predicted"/>
<evidence type="ECO:0000313" key="2">
    <source>
        <dbReference type="EMBL" id="KMZ78194.1"/>
    </source>
</evidence>